<dbReference type="SUPFAM" id="SSF68906">
    <property type="entry name" value="SAP domain"/>
    <property type="match status" value="1"/>
</dbReference>
<evidence type="ECO:0000256" key="1">
    <source>
        <dbReference type="SAM" id="MobiDB-lite"/>
    </source>
</evidence>
<dbReference type="EMBL" id="CAJVQA010000118">
    <property type="protein sequence ID" value="CAG8456698.1"/>
    <property type="molecule type" value="Genomic_DNA"/>
</dbReference>
<evidence type="ECO:0000313" key="3">
    <source>
        <dbReference type="EMBL" id="CAG8456698.1"/>
    </source>
</evidence>
<gene>
    <name evidence="3" type="ORF">CPELLU_LOCUS424</name>
</gene>
<dbReference type="Pfam" id="PF02037">
    <property type="entry name" value="SAP"/>
    <property type="match status" value="1"/>
</dbReference>
<dbReference type="InterPro" id="IPR036361">
    <property type="entry name" value="SAP_dom_sf"/>
</dbReference>
<dbReference type="SMART" id="SM00513">
    <property type="entry name" value="SAP"/>
    <property type="match status" value="1"/>
</dbReference>
<evidence type="ECO:0000313" key="4">
    <source>
        <dbReference type="Proteomes" id="UP000789759"/>
    </source>
</evidence>
<dbReference type="InterPro" id="IPR003034">
    <property type="entry name" value="SAP_dom"/>
</dbReference>
<accession>A0A9N8YYT1</accession>
<comment type="caution">
    <text evidence="3">The sequence shown here is derived from an EMBL/GenBank/DDBJ whole genome shotgun (WGS) entry which is preliminary data.</text>
</comment>
<dbReference type="Proteomes" id="UP000789759">
    <property type="component" value="Unassembled WGS sequence"/>
</dbReference>
<dbReference type="SUPFAM" id="SSF81383">
    <property type="entry name" value="F-box domain"/>
    <property type="match status" value="1"/>
</dbReference>
<dbReference type="AlphaFoldDB" id="A0A9N8YYT1"/>
<feature type="domain" description="SAP" evidence="2">
    <location>
        <begin position="6"/>
        <end position="40"/>
    </location>
</feature>
<keyword evidence="4" id="KW-1185">Reference proteome</keyword>
<proteinExistence type="predicted"/>
<dbReference type="PROSITE" id="PS50800">
    <property type="entry name" value="SAP"/>
    <property type="match status" value="1"/>
</dbReference>
<dbReference type="Gene3D" id="1.10.720.30">
    <property type="entry name" value="SAP domain"/>
    <property type="match status" value="1"/>
</dbReference>
<organism evidence="3 4">
    <name type="scientific">Cetraspora pellucida</name>
    <dbReference type="NCBI Taxonomy" id="1433469"/>
    <lineage>
        <taxon>Eukaryota</taxon>
        <taxon>Fungi</taxon>
        <taxon>Fungi incertae sedis</taxon>
        <taxon>Mucoromycota</taxon>
        <taxon>Glomeromycotina</taxon>
        <taxon>Glomeromycetes</taxon>
        <taxon>Diversisporales</taxon>
        <taxon>Gigasporaceae</taxon>
        <taxon>Cetraspora</taxon>
    </lineage>
</organism>
<reference evidence="3" key="1">
    <citation type="submission" date="2021-06" db="EMBL/GenBank/DDBJ databases">
        <authorList>
            <person name="Kallberg Y."/>
            <person name="Tangrot J."/>
            <person name="Rosling A."/>
        </authorList>
    </citation>
    <scope>NUCLEOTIDE SEQUENCE</scope>
    <source>
        <strain evidence="3">FL966</strain>
    </source>
</reference>
<protein>
    <submittedName>
        <fullName evidence="3">16505_t:CDS:1</fullName>
    </submittedName>
</protein>
<dbReference type="OrthoDB" id="2368680at2759"/>
<sequence>MNDTDWNKFKVPELKAKCKELGLHVSGTKKALIDRILSYYHVDPNQEKNVEKALQIPDKRKAGDNIETSQRKSKRLDDGSRRGITSNDRLTFLDSNISESQKLDDKAKLVTNDLPEIRPSVYSTEEAQKNLIAIPVTVETSSAQNDASGFSKSYPKKTLVNTKFNTKINTRIPLQNAFNTDSNPNLSNVASKVSRPHSINTNTNKNTLSNLSHRSSAFKETGKPKRQKIHHVIHKQNNIKNCIAKPNNTGLSLNQTKPILFPLIQIPQEISHHEIHRIEILTSCLEQTDFQTVLAAEYVCRLWKYAALLAWRGLCKRNFNGILLNNALRQYSNPYNSFKNYYKRRLEIRRYNITLISRSWIGQLYENLGHSPTVTINNNVFMYGIHQKLYSSNDHTYQLFVTLRVWVARFYCYTQYGGYTGLLENMPCILDTDEIIDEIWKIRLVNGDELMVLCATGEVIGHCFDNIHDNDNTQEPSRIGWLTLKNWIAAELRYGKVKEQLRVDWATYICSKSQFTPDNNKEHHILPSTIDNSPVFLISKVITENENYPNSIHKSITFENNPLEYIYSARYVLSSVEPFTVSGTLQPKPHWKVARILAFKHSLLECVESIRLPGEKVFGKTLSENVCFVQTPSRGVFVLRVTGQIIGNEDDGINFMWQMILGCGYYGEIITNTEDNMKSFQITRLEYFKGLNRSLQRPDRSL</sequence>
<dbReference type="InterPro" id="IPR036047">
    <property type="entry name" value="F-box-like_dom_sf"/>
</dbReference>
<evidence type="ECO:0000259" key="2">
    <source>
        <dbReference type="PROSITE" id="PS50800"/>
    </source>
</evidence>
<name>A0A9N8YYT1_9GLOM</name>
<feature type="region of interest" description="Disordered" evidence="1">
    <location>
        <begin position="56"/>
        <end position="82"/>
    </location>
</feature>